<sequence length="288" mass="31076">MFSSTQKLSHHGPLIAQANMLPPLQQLQLQEIFSPSTELPVPCIPADAASAPFQSCGQVSVSHAGCAQGIQGQMESTQLLLCPQNNLQAPAMAANGQLLQNPVRQTNSVAPNAVDILPPLIPCNDFRSPSIPSVPVPFARACQQVQQWPQSQQQKLPHAGILQNGYDLMPERQASENLFPHIDLWPKGVTGLNHTQQGGLACGQAVTHSSCMFDQHCSSRPAGGDIRAALEPSDLRRVDVSLSQNHPQGSCFFQWSHTESVNERLSSDQLPGGIFAAPAQDVAMYLRE</sequence>
<organism evidence="1 2">
    <name type="scientific">Channa striata</name>
    <name type="common">Snakehead murrel</name>
    <name type="synonym">Ophicephalus striatus</name>
    <dbReference type="NCBI Taxonomy" id="64152"/>
    <lineage>
        <taxon>Eukaryota</taxon>
        <taxon>Metazoa</taxon>
        <taxon>Chordata</taxon>
        <taxon>Craniata</taxon>
        <taxon>Vertebrata</taxon>
        <taxon>Euteleostomi</taxon>
        <taxon>Actinopterygii</taxon>
        <taxon>Neopterygii</taxon>
        <taxon>Teleostei</taxon>
        <taxon>Neoteleostei</taxon>
        <taxon>Acanthomorphata</taxon>
        <taxon>Anabantaria</taxon>
        <taxon>Anabantiformes</taxon>
        <taxon>Channoidei</taxon>
        <taxon>Channidae</taxon>
        <taxon>Channa</taxon>
    </lineage>
</organism>
<protein>
    <submittedName>
        <fullName evidence="1">Uncharacterized protein</fullName>
    </submittedName>
</protein>
<evidence type="ECO:0000313" key="1">
    <source>
        <dbReference type="EMBL" id="KAK2840221.1"/>
    </source>
</evidence>
<dbReference type="EMBL" id="JAUPFM010000010">
    <property type="protein sequence ID" value="KAK2840221.1"/>
    <property type="molecule type" value="Genomic_DNA"/>
</dbReference>
<keyword evidence="2" id="KW-1185">Reference proteome</keyword>
<accession>A0AA88ML90</accession>
<name>A0AA88ML90_CHASR</name>
<gene>
    <name evidence="1" type="ORF">Q5P01_013961</name>
</gene>
<evidence type="ECO:0000313" key="2">
    <source>
        <dbReference type="Proteomes" id="UP001187415"/>
    </source>
</evidence>
<comment type="caution">
    <text evidence="1">The sequence shown here is derived from an EMBL/GenBank/DDBJ whole genome shotgun (WGS) entry which is preliminary data.</text>
</comment>
<proteinExistence type="predicted"/>
<reference evidence="1" key="1">
    <citation type="submission" date="2023-07" db="EMBL/GenBank/DDBJ databases">
        <title>Chromosome-level Genome Assembly of Striped Snakehead (Channa striata).</title>
        <authorList>
            <person name="Liu H."/>
        </authorList>
    </citation>
    <scope>NUCLEOTIDE SEQUENCE</scope>
    <source>
        <strain evidence="1">Gz</strain>
        <tissue evidence="1">Muscle</tissue>
    </source>
</reference>
<dbReference type="Proteomes" id="UP001187415">
    <property type="component" value="Unassembled WGS sequence"/>
</dbReference>
<dbReference type="AlphaFoldDB" id="A0AA88ML90"/>